<feature type="compositionally biased region" description="Pro residues" evidence="1">
    <location>
        <begin position="150"/>
        <end position="167"/>
    </location>
</feature>
<feature type="transmembrane region" description="Helical" evidence="2">
    <location>
        <begin position="632"/>
        <end position="653"/>
    </location>
</feature>
<dbReference type="Pfam" id="PF13365">
    <property type="entry name" value="Trypsin_2"/>
    <property type="match status" value="1"/>
</dbReference>
<feature type="compositionally biased region" description="Low complexity" evidence="1">
    <location>
        <begin position="168"/>
        <end position="194"/>
    </location>
</feature>
<keyword evidence="2" id="KW-0812">Transmembrane</keyword>
<evidence type="ECO:0000256" key="1">
    <source>
        <dbReference type="SAM" id="MobiDB-lite"/>
    </source>
</evidence>
<feature type="transmembrane region" description="Helical" evidence="2">
    <location>
        <begin position="246"/>
        <end position="268"/>
    </location>
</feature>
<keyword evidence="2" id="KW-0472">Membrane</keyword>
<dbReference type="EMBL" id="JAETXL010000001">
    <property type="protein sequence ID" value="MBL6275111.1"/>
    <property type="molecule type" value="Genomic_DNA"/>
</dbReference>
<feature type="compositionally biased region" description="Low complexity" evidence="1">
    <location>
        <begin position="113"/>
        <end position="149"/>
    </location>
</feature>
<evidence type="ECO:0000313" key="3">
    <source>
        <dbReference type="EMBL" id="MBL6275111.1"/>
    </source>
</evidence>
<comment type="caution">
    <text evidence="3">The sequence shown here is derived from an EMBL/GenBank/DDBJ whole genome shotgun (WGS) entry which is preliminary data.</text>
</comment>
<organism evidence="3 4">
    <name type="scientific">Micromonospora fiedleri</name>
    <dbReference type="NCBI Taxonomy" id="1157498"/>
    <lineage>
        <taxon>Bacteria</taxon>
        <taxon>Bacillati</taxon>
        <taxon>Actinomycetota</taxon>
        <taxon>Actinomycetes</taxon>
        <taxon>Micromonosporales</taxon>
        <taxon>Micromonosporaceae</taxon>
        <taxon>Micromonospora</taxon>
    </lineage>
</organism>
<protein>
    <submittedName>
        <fullName evidence="3">Trypsin-like peptidase domain-containing protein</fullName>
    </submittedName>
</protein>
<evidence type="ECO:0000313" key="4">
    <source>
        <dbReference type="Proteomes" id="UP000661193"/>
    </source>
</evidence>
<sequence length="660" mass="68007">MQPDGPYRYTHLLGGSPVGKAWAALDQQGRFVTVAVLDATVAAAPGWREAFAGIVNHLAQTPGGTPFVYADFSAAAPWVAYGPEAGPAAEKLFQALGVAYQPVPPSAPPAVSPPVSGAPHPVSGVPQPVSGVPQPASGVPQPVSGAAQPAPGPPQYPSGPPQYPSGPPQSVSGPPQSVSGPPQPVFAVPQPAGPVSAQPVYSDPVSGAPASPGFGPTVDDPLRHDPFSSPARRIQPSTSRKRQGGLWIAIAALLLVAAIGGGAGIWAISAGDTDTPPVATAPTETPPQPGLKPWAEATPRSPAEHALATAAPAMVFLEAIFTGYVRNKQDDALLHPEPFTFSRRCTGVVVNRDGHLLTNGQCVAPTVDILLEHALGSLADTLVADGKLKAGEVGGYVRGRQASSAFTGPDAGTEPAVILHGQLNVSQGDLKDDPAIPGTVVRTFTLEEGNLALVKLDRADLPVAELNPSATIAAGTALHVLGYATTDAEYRSATYTVRSAPVEVTEVDIESSVYRINADIGGYSRGGIAIDTQGRVVGMLDNDLLAPERPNRLVVPVSRMTRLLDAAGVENQLGEPDQTYRSALETYFGGDEAKAARQFAQAAEQTPTNALAAAYREAAVAVGGDTSERPGWAVPVLVVAGVAFLAGLGVLIWSRRRPNR</sequence>
<dbReference type="SUPFAM" id="SSF50494">
    <property type="entry name" value="Trypsin-like serine proteases"/>
    <property type="match status" value="1"/>
</dbReference>
<gene>
    <name evidence="3" type="ORF">JMF97_02920</name>
</gene>
<accession>A0ABS1UFJ2</accession>
<keyword evidence="4" id="KW-1185">Reference proteome</keyword>
<name>A0ABS1UFJ2_9ACTN</name>
<feature type="region of interest" description="Disordered" evidence="1">
    <location>
        <begin position="106"/>
        <end position="217"/>
    </location>
</feature>
<keyword evidence="2" id="KW-1133">Transmembrane helix</keyword>
<evidence type="ECO:0000256" key="2">
    <source>
        <dbReference type="SAM" id="Phobius"/>
    </source>
</evidence>
<dbReference type="RefSeq" id="WP_203220085.1">
    <property type="nucleotide sequence ID" value="NZ_JAETXL010000001.1"/>
</dbReference>
<dbReference type="InterPro" id="IPR009003">
    <property type="entry name" value="Peptidase_S1_PA"/>
</dbReference>
<dbReference type="Gene3D" id="2.40.10.120">
    <property type="match status" value="1"/>
</dbReference>
<proteinExistence type="predicted"/>
<dbReference type="Proteomes" id="UP000661193">
    <property type="component" value="Unassembled WGS sequence"/>
</dbReference>
<reference evidence="3 4" key="1">
    <citation type="submission" date="2021-01" db="EMBL/GenBank/DDBJ databases">
        <title>Genome sequencing of Micromonospora fiedleri MG-37.</title>
        <authorList>
            <person name="Moreland P.E.J."/>
            <person name="Stach J.E.M."/>
        </authorList>
    </citation>
    <scope>NUCLEOTIDE SEQUENCE [LARGE SCALE GENOMIC DNA]</scope>
    <source>
        <strain evidence="3 4">MG-37</strain>
    </source>
</reference>